<dbReference type="OrthoDB" id="2910287at2759"/>
<feature type="non-terminal residue" evidence="2">
    <location>
        <position position="161"/>
    </location>
</feature>
<accession>A0A6A5W2Z5</accession>
<proteinExistence type="predicted"/>
<evidence type="ECO:0008006" key="4">
    <source>
        <dbReference type="Google" id="ProtNLM"/>
    </source>
</evidence>
<dbReference type="EMBL" id="ML977699">
    <property type="protein sequence ID" value="KAF1993525.1"/>
    <property type="molecule type" value="Genomic_DNA"/>
</dbReference>
<evidence type="ECO:0000256" key="1">
    <source>
        <dbReference type="SAM" id="SignalP"/>
    </source>
</evidence>
<feature type="chain" id="PRO_5025371913" description="Ecp2 effector protein domain-containing protein" evidence="1">
    <location>
        <begin position="19"/>
        <end position="161"/>
    </location>
</feature>
<dbReference type="Gene3D" id="2.60.20.10">
    <property type="entry name" value="Crystallins"/>
    <property type="match status" value="1"/>
</dbReference>
<dbReference type="AlphaFoldDB" id="A0A6A5W2Z5"/>
<dbReference type="Proteomes" id="UP000799779">
    <property type="component" value="Unassembled WGS sequence"/>
</dbReference>
<sequence>MKFTSVLYAAVLTAVAAATPVEGKRGVSNIEVVAKDPLIIPVVHDGDKPYIKASGAVTKRSNVMKRTLVVDIWADRDRGGRHEGLISDEQRCYQLGNGWNDQVSSLSVPGGWGCIFYRNNDCGNGDVRLTISNGGYISNLQDYSWEGINFNDMISAYRCWL</sequence>
<keyword evidence="3" id="KW-1185">Reference proteome</keyword>
<protein>
    <recommendedName>
        <fullName evidence="4">Ecp2 effector protein domain-containing protein</fullName>
    </recommendedName>
</protein>
<gene>
    <name evidence="2" type="ORF">P154DRAFT_527713</name>
</gene>
<keyword evidence="1" id="KW-0732">Signal</keyword>
<evidence type="ECO:0000313" key="3">
    <source>
        <dbReference type="Proteomes" id="UP000799779"/>
    </source>
</evidence>
<reference evidence="2" key="1">
    <citation type="journal article" date="2020" name="Stud. Mycol.">
        <title>101 Dothideomycetes genomes: a test case for predicting lifestyles and emergence of pathogens.</title>
        <authorList>
            <person name="Haridas S."/>
            <person name="Albert R."/>
            <person name="Binder M."/>
            <person name="Bloem J."/>
            <person name="Labutti K."/>
            <person name="Salamov A."/>
            <person name="Andreopoulos B."/>
            <person name="Baker S."/>
            <person name="Barry K."/>
            <person name="Bills G."/>
            <person name="Bluhm B."/>
            <person name="Cannon C."/>
            <person name="Castanera R."/>
            <person name="Culley D."/>
            <person name="Daum C."/>
            <person name="Ezra D."/>
            <person name="Gonzalez J."/>
            <person name="Henrissat B."/>
            <person name="Kuo A."/>
            <person name="Liang C."/>
            <person name="Lipzen A."/>
            <person name="Lutzoni F."/>
            <person name="Magnuson J."/>
            <person name="Mondo S."/>
            <person name="Nolan M."/>
            <person name="Ohm R."/>
            <person name="Pangilinan J."/>
            <person name="Park H.-J."/>
            <person name="Ramirez L."/>
            <person name="Alfaro M."/>
            <person name="Sun H."/>
            <person name="Tritt A."/>
            <person name="Yoshinaga Y."/>
            <person name="Zwiers L.-H."/>
            <person name="Turgeon B."/>
            <person name="Goodwin S."/>
            <person name="Spatafora J."/>
            <person name="Crous P."/>
            <person name="Grigoriev I."/>
        </authorList>
    </citation>
    <scope>NUCLEOTIDE SEQUENCE</scope>
    <source>
        <strain evidence="2">CBS 123094</strain>
    </source>
</reference>
<organism evidence="2 3">
    <name type="scientific">Amniculicola lignicola CBS 123094</name>
    <dbReference type="NCBI Taxonomy" id="1392246"/>
    <lineage>
        <taxon>Eukaryota</taxon>
        <taxon>Fungi</taxon>
        <taxon>Dikarya</taxon>
        <taxon>Ascomycota</taxon>
        <taxon>Pezizomycotina</taxon>
        <taxon>Dothideomycetes</taxon>
        <taxon>Pleosporomycetidae</taxon>
        <taxon>Pleosporales</taxon>
        <taxon>Amniculicolaceae</taxon>
        <taxon>Amniculicola</taxon>
    </lineage>
</organism>
<feature type="signal peptide" evidence="1">
    <location>
        <begin position="1"/>
        <end position="18"/>
    </location>
</feature>
<name>A0A6A5W2Z5_9PLEO</name>
<evidence type="ECO:0000313" key="2">
    <source>
        <dbReference type="EMBL" id="KAF1993525.1"/>
    </source>
</evidence>